<feature type="compositionally biased region" description="Low complexity" evidence="8">
    <location>
        <begin position="198"/>
        <end position="209"/>
    </location>
</feature>
<comment type="subcellular location">
    <subcellularLocation>
        <location evidence="1">Nucleus</location>
    </subcellularLocation>
</comment>
<dbReference type="EMBL" id="PDNB01000077">
    <property type="protein sequence ID" value="PGH11118.1"/>
    <property type="molecule type" value="Genomic_DNA"/>
</dbReference>
<dbReference type="AlphaFoldDB" id="A0A2B7XR82"/>
<keyword evidence="6" id="KW-0539">Nucleus</keyword>
<keyword evidence="10" id="KW-1185">Reference proteome</keyword>
<dbReference type="GO" id="GO:0006357">
    <property type="term" value="P:regulation of transcription by RNA polymerase II"/>
    <property type="evidence" value="ECO:0007669"/>
    <property type="project" value="TreeGrafter"/>
</dbReference>
<evidence type="ECO:0000256" key="1">
    <source>
        <dbReference type="ARBA" id="ARBA00004123"/>
    </source>
</evidence>
<dbReference type="OrthoDB" id="5595141at2759"/>
<keyword evidence="5" id="KW-0804">Transcription</keyword>
<evidence type="ECO:0000256" key="8">
    <source>
        <dbReference type="SAM" id="MobiDB-lite"/>
    </source>
</evidence>
<dbReference type="STRING" id="1447875.A0A2B7XR82"/>
<dbReference type="Pfam" id="PF07904">
    <property type="entry name" value="Eaf7"/>
    <property type="match status" value="1"/>
</dbReference>
<evidence type="ECO:0008006" key="11">
    <source>
        <dbReference type="Google" id="ProtNLM"/>
    </source>
</evidence>
<comment type="caution">
    <text evidence="9">The sequence shown here is derived from an EMBL/GenBank/DDBJ whole genome shotgun (WGS) entry which is preliminary data.</text>
</comment>
<sequence length="293" mass="31714">MPPRKKPRLSSQGASTPQTENPQPTPTTPAQPEGPPKTEPESDNLITDPWTEEQETSLLKGIIRWKPVGMHKHFRMLAISDHLTSQGYAAPNDQHTRIPGIWKKLGTLYNLTALDEREASFATDGSGDSEPAQEPYCPFELPYDEFGEMMFERRLAPEGTSSPPMSLAGGSRRGSTVADTDEPRSSPAPSRGRRGTRSARAATTRGTRSTRLHAEAENGKGQKGSKASPVKEEDTAEDGEGEDGEEEGTETGEGEESDAQAAEPAPARSTRTQATRGKAKKAARGAPKRGRRR</sequence>
<evidence type="ECO:0000256" key="7">
    <source>
        <dbReference type="ARBA" id="ARBA00025178"/>
    </source>
</evidence>
<comment type="similarity">
    <text evidence="2">Belongs to the EAF7 family.</text>
</comment>
<feature type="region of interest" description="Disordered" evidence="8">
    <location>
        <begin position="1"/>
        <end position="48"/>
    </location>
</feature>
<dbReference type="GO" id="GO:0005634">
    <property type="term" value="C:nucleus"/>
    <property type="evidence" value="ECO:0007669"/>
    <property type="project" value="UniProtKB-SubCell"/>
</dbReference>
<keyword evidence="3" id="KW-0156">Chromatin regulator</keyword>
<evidence type="ECO:0000256" key="6">
    <source>
        <dbReference type="ARBA" id="ARBA00023242"/>
    </source>
</evidence>
<keyword evidence="4" id="KW-0805">Transcription regulation</keyword>
<reference evidence="9 10" key="1">
    <citation type="submission" date="2017-10" db="EMBL/GenBank/DDBJ databases">
        <title>Comparative genomics in systemic dimorphic fungi from Ajellomycetaceae.</title>
        <authorList>
            <person name="Munoz J.F."/>
            <person name="Mcewen J.G."/>
            <person name="Clay O.K."/>
            <person name="Cuomo C.A."/>
        </authorList>
    </citation>
    <scope>NUCLEOTIDE SEQUENCE [LARGE SCALE GENOMIC DNA]</scope>
    <source>
        <strain evidence="9 10">UAMH5409</strain>
    </source>
</reference>
<gene>
    <name evidence="9" type="ORF">AJ79_05063</name>
</gene>
<accession>A0A2B7XR82</accession>
<feature type="compositionally biased region" description="Acidic residues" evidence="8">
    <location>
        <begin position="234"/>
        <end position="258"/>
    </location>
</feature>
<evidence type="ECO:0000256" key="5">
    <source>
        <dbReference type="ARBA" id="ARBA00023163"/>
    </source>
</evidence>
<evidence type="ECO:0000256" key="3">
    <source>
        <dbReference type="ARBA" id="ARBA00022853"/>
    </source>
</evidence>
<protein>
    <recommendedName>
        <fullName evidence="11">CT20 family protein</fullName>
    </recommendedName>
</protein>
<proteinExistence type="inferred from homology"/>
<organism evidence="9 10">
    <name type="scientific">Helicocarpus griseus UAMH5409</name>
    <dbReference type="NCBI Taxonomy" id="1447875"/>
    <lineage>
        <taxon>Eukaryota</taxon>
        <taxon>Fungi</taxon>
        <taxon>Dikarya</taxon>
        <taxon>Ascomycota</taxon>
        <taxon>Pezizomycotina</taxon>
        <taxon>Eurotiomycetes</taxon>
        <taxon>Eurotiomycetidae</taxon>
        <taxon>Onygenales</taxon>
        <taxon>Ajellomycetaceae</taxon>
        <taxon>Helicocarpus</taxon>
    </lineage>
</organism>
<dbReference type="Proteomes" id="UP000223968">
    <property type="component" value="Unassembled WGS sequence"/>
</dbReference>
<feature type="compositionally biased region" description="Pro residues" evidence="8">
    <location>
        <begin position="23"/>
        <end position="37"/>
    </location>
</feature>
<name>A0A2B7XR82_9EURO</name>
<comment type="function">
    <text evidence="7">Component of the NuA4 histone acetyltransferase complex which is involved in transcriptional activation of selected genes principally by acetylation of nucleosomal histone H4 and H2A. The NuA4 complex is also involved in DNA repair.</text>
</comment>
<dbReference type="PANTHER" id="PTHR13581">
    <property type="entry name" value="MRG-BINDING PROTEIN"/>
    <property type="match status" value="1"/>
</dbReference>
<feature type="region of interest" description="Disordered" evidence="8">
    <location>
        <begin position="156"/>
        <end position="293"/>
    </location>
</feature>
<evidence type="ECO:0000313" key="9">
    <source>
        <dbReference type="EMBL" id="PGH11118.1"/>
    </source>
</evidence>
<evidence type="ECO:0000313" key="10">
    <source>
        <dbReference type="Proteomes" id="UP000223968"/>
    </source>
</evidence>
<dbReference type="InterPro" id="IPR012423">
    <property type="entry name" value="Eaf7/MRGBP"/>
</dbReference>
<evidence type="ECO:0000256" key="4">
    <source>
        <dbReference type="ARBA" id="ARBA00023015"/>
    </source>
</evidence>
<feature type="compositionally biased region" description="Basic residues" evidence="8">
    <location>
        <begin position="277"/>
        <end position="293"/>
    </location>
</feature>
<evidence type="ECO:0000256" key="2">
    <source>
        <dbReference type="ARBA" id="ARBA00007117"/>
    </source>
</evidence>
<dbReference type="PANTHER" id="PTHR13581:SF5">
    <property type="entry name" value="MRG_MORF4L-BINDING PROTEIN"/>
    <property type="match status" value="1"/>
</dbReference>
<dbReference type="GO" id="GO:0006325">
    <property type="term" value="P:chromatin organization"/>
    <property type="evidence" value="ECO:0007669"/>
    <property type="project" value="UniProtKB-KW"/>
</dbReference>
<dbReference type="GO" id="GO:0035267">
    <property type="term" value="C:NuA4 histone acetyltransferase complex"/>
    <property type="evidence" value="ECO:0007669"/>
    <property type="project" value="TreeGrafter"/>
</dbReference>